<reference evidence="2" key="1">
    <citation type="submission" date="2023-02" db="EMBL/GenBank/DDBJ databases">
        <title>Complete genome sequence of Lactobacillus ruminis CACC888 isolated from Pig feces.</title>
        <authorList>
            <person name="Park S."/>
            <person name="Park M.A."/>
            <person name="Kim D.-H."/>
            <person name="Kim Y."/>
        </authorList>
    </citation>
    <scope>NUCLEOTIDE SEQUENCE</scope>
    <source>
        <strain evidence="2">CACC888</strain>
    </source>
</reference>
<accession>A0AAQ2XN43</accession>
<proteinExistence type="predicted"/>
<name>A0AAQ2XN43_9LACO</name>
<dbReference type="EMBL" id="CP117692">
    <property type="protein sequence ID" value="WDC82828.1"/>
    <property type="molecule type" value="Genomic_DNA"/>
</dbReference>
<gene>
    <name evidence="2" type="ORF">PSR59_04250</name>
</gene>
<feature type="transmembrane region" description="Helical" evidence="1">
    <location>
        <begin position="21"/>
        <end position="42"/>
    </location>
</feature>
<evidence type="ECO:0000256" key="1">
    <source>
        <dbReference type="SAM" id="Phobius"/>
    </source>
</evidence>
<organism evidence="2 3">
    <name type="scientific">Ligilactobacillus ruminis</name>
    <dbReference type="NCBI Taxonomy" id="1623"/>
    <lineage>
        <taxon>Bacteria</taxon>
        <taxon>Bacillati</taxon>
        <taxon>Bacillota</taxon>
        <taxon>Bacilli</taxon>
        <taxon>Lactobacillales</taxon>
        <taxon>Lactobacillaceae</taxon>
        <taxon>Ligilactobacillus</taxon>
    </lineage>
</organism>
<keyword evidence="1" id="KW-1133">Transmembrane helix</keyword>
<protein>
    <submittedName>
        <fullName evidence="2">Uncharacterized protein</fullName>
    </submittedName>
</protein>
<sequence length="43" mass="4794">MSCGRKSDVFMEIFRILCLEFAFSVLLAFIVCLVGGLMFMVVG</sequence>
<evidence type="ECO:0000313" key="2">
    <source>
        <dbReference type="EMBL" id="WDC82828.1"/>
    </source>
</evidence>
<dbReference type="Proteomes" id="UP001222683">
    <property type="component" value="Chromosome"/>
</dbReference>
<keyword evidence="1" id="KW-0812">Transmembrane</keyword>
<dbReference type="RefSeq" id="WP_273745465.1">
    <property type="nucleotide sequence ID" value="NZ_CP117692.1"/>
</dbReference>
<evidence type="ECO:0000313" key="3">
    <source>
        <dbReference type="Proteomes" id="UP001222683"/>
    </source>
</evidence>
<dbReference type="AlphaFoldDB" id="A0AAQ2XN43"/>
<keyword evidence="1" id="KW-0472">Membrane</keyword>